<keyword evidence="3" id="KW-1185">Reference proteome</keyword>
<feature type="compositionally biased region" description="Low complexity" evidence="1">
    <location>
        <begin position="40"/>
        <end position="51"/>
    </location>
</feature>
<dbReference type="AlphaFoldDB" id="A0A5B7FXD3"/>
<dbReference type="EMBL" id="VSRR010010684">
    <property type="protein sequence ID" value="MPC52181.1"/>
    <property type="molecule type" value="Genomic_DNA"/>
</dbReference>
<comment type="caution">
    <text evidence="2">The sequence shown here is derived from an EMBL/GenBank/DDBJ whole genome shotgun (WGS) entry which is preliminary data.</text>
</comment>
<gene>
    <name evidence="2" type="ORF">E2C01_046043</name>
</gene>
<proteinExistence type="predicted"/>
<protein>
    <submittedName>
        <fullName evidence="2">Uncharacterized protein</fullName>
    </submittedName>
</protein>
<sequence>MSPSHEPSTPPSHEPSMKPATVPKLDSHGPIRLKQKCYASSRLSGSQSRSRPQPVNTTPLELPWDLPHPALHCDTS</sequence>
<evidence type="ECO:0000313" key="2">
    <source>
        <dbReference type="EMBL" id="MPC52181.1"/>
    </source>
</evidence>
<evidence type="ECO:0000256" key="1">
    <source>
        <dbReference type="SAM" id="MobiDB-lite"/>
    </source>
</evidence>
<organism evidence="2 3">
    <name type="scientific">Portunus trituberculatus</name>
    <name type="common">Swimming crab</name>
    <name type="synonym">Neptunus trituberculatus</name>
    <dbReference type="NCBI Taxonomy" id="210409"/>
    <lineage>
        <taxon>Eukaryota</taxon>
        <taxon>Metazoa</taxon>
        <taxon>Ecdysozoa</taxon>
        <taxon>Arthropoda</taxon>
        <taxon>Crustacea</taxon>
        <taxon>Multicrustacea</taxon>
        <taxon>Malacostraca</taxon>
        <taxon>Eumalacostraca</taxon>
        <taxon>Eucarida</taxon>
        <taxon>Decapoda</taxon>
        <taxon>Pleocyemata</taxon>
        <taxon>Brachyura</taxon>
        <taxon>Eubrachyura</taxon>
        <taxon>Portunoidea</taxon>
        <taxon>Portunidae</taxon>
        <taxon>Portuninae</taxon>
        <taxon>Portunus</taxon>
    </lineage>
</organism>
<name>A0A5B7FXD3_PORTR</name>
<feature type="region of interest" description="Disordered" evidence="1">
    <location>
        <begin position="1"/>
        <end position="76"/>
    </location>
</feature>
<reference evidence="2 3" key="1">
    <citation type="submission" date="2019-05" db="EMBL/GenBank/DDBJ databases">
        <title>Another draft genome of Portunus trituberculatus and its Hox gene families provides insights of decapod evolution.</title>
        <authorList>
            <person name="Jeong J.-H."/>
            <person name="Song I."/>
            <person name="Kim S."/>
            <person name="Choi T."/>
            <person name="Kim D."/>
            <person name="Ryu S."/>
            <person name="Kim W."/>
        </authorList>
    </citation>
    <scope>NUCLEOTIDE SEQUENCE [LARGE SCALE GENOMIC DNA]</scope>
    <source>
        <tissue evidence="2">Muscle</tissue>
    </source>
</reference>
<dbReference type="Proteomes" id="UP000324222">
    <property type="component" value="Unassembled WGS sequence"/>
</dbReference>
<evidence type="ECO:0000313" key="3">
    <source>
        <dbReference type="Proteomes" id="UP000324222"/>
    </source>
</evidence>
<accession>A0A5B7FXD3</accession>